<dbReference type="PANTHER" id="PTHR36302:SF1">
    <property type="entry name" value="COPPER CHAPERONE PCU(A)C"/>
    <property type="match status" value="1"/>
</dbReference>
<protein>
    <submittedName>
        <fullName evidence="2">Copper chaperone PCu(A)C</fullName>
    </submittedName>
</protein>
<dbReference type="EMBL" id="JAUHTB010000005">
    <property type="protein sequence ID" value="MDN4505541.1"/>
    <property type="molecule type" value="Genomic_DNA"/>
</dbReference>
<organism evidence="2 3">
    <name type="scientific">Dietzia maris</name>
    <dbReference type="NCBI Taxonomy" id="37915"/>
    <lineage>
        <taxon>Bacteria</taxon>
        <taxon>Bacillati</taxon>
        <taxon>Actinomycetota</taxon>
        <taxon>Actinomycetes</taxon>
        <taxon>Mycobacteriales</taxon>
        <taxon>Dietziaceae</taxon>
        <taxon>Dietzia</taxon>
    </lineage>
</organism>
<name>A0ABT8GZB5_9ACTN</name>
<reference evidence="2 3" key="1">
    <citation type="submission" date="2023-07" db="EMBL/GenBank/DDBJ databases">
        <title>Strategy for survival of the halotoleranting strain Dietzia MX2 from the Yakshinskoe mineral salts deposit.</title>
        <authorList>
            <person name="Kharitonova M.A."/>
            <person name="Kupriyanova-Ashina F.G."/>
            <person name="Shakirov T.R."/>
            <person name="Vafina M.S."/>
            <person name="Ilinskaya O.N."/>
        </authorList>
    </citation>
    <scope>NUCLEOTIDE SEQUENCE [LARGE SCALE GENOMIC DNA]</scope>
    <source>
        <strain evidence="2 3">MX2</strain>
    </source>
</reference>
<dbReference type="InterPro" id="IPR036182">
    <property type="entry name" value="PCuAC_sf"/>
</dbReference>
<feature type="compositionally biased region" description="Gly residues" evidence="1">
    <location>
        <begin position="205"/>
        <end position="220"/>
    </location>
</feature>
<dbReference type="RefSeq" id="WP_301162386.1">
    <property type="nucleotide sequence ID" value="NZ_JAUHTB010000005.1"/>
</dbReference>
<keyword evidence="3" id="KW-1185">Reference proteome</keyword>
<evidence type="ECO:0000256" key="1">
    <source>
        <dbReference type="SAM" id="MobiDB-lite"/>
    </source>
</evidence>
<dbReference type="InterPro" id="IPR007410">
    <property type="entry name" value="LpqE-like"/>
</dbReference>
<dbReference type="Pfam" id="PF04314">
    <property type="entry name" value="PCuAC"/>
    <property type="match status" value="1"/>
</dbReference>
<comment type="caution">
    <text evidence="2">The sequence shown here is derived from an EMBL/GenBank/DDBJ whole genome shotgun (WGS) entry which is preliminary data.</text>
</comment>
<sequence length="220" mass="22603">MTTTRTGTRPALPGDLTHHTEDSHIMRTHTMHTRTRAALVAASALALALTVTACATDDTDSKTAATPAAAADTADSAASTPVTFDDGWAKATGTEMTGVFGTITNPGDTDLHLTGVDSDLGGSAELHETVPGASGMMMQEREDGFVIPAGGELVLEPGGNHIMLMELGRPITTGQQITLTLEFDGAEQDVTVSARDFRGGEEEYVGGGHGEMSGGMGSDG</sequence>
<accession>A0ABT8GZB5</accession>
<feature type="region of interest" description="Disordered" evidence="1">
    <location>
        <begin position="200"/>
        <end position="220"/>
    </location>
</feature>
<dbReference type="Gene3D" id="2.60.40.1890">
    <property type="entry name" value="PCu(A)C copper chaperone"/>
    <property type="match status" value="1"/>
</dbReference>
<dbReference type="SUPFAM" id="SSF110087">
    <property type="entry name" value="DR1885-like metal-binding protein"/>
    <property type="match status" value="1"/>
</dbReference>
<dbReference type="InterPro" id="IPR058248">
    <property type="entry name" value="Lxx211020-like"/>
</dbReference>
<gene>
    <name evidence="2" type="ORF">QYF62_05690</name>
</gene>
<evidence type="ECO:0000313" key="2">
    <source>
        <dbReference type="EMBL" id="MDN4505541.1"/>
    </source>
</evidence>
<evidence type="ECO:0000313" key="3">
    <source>
        <dbReference type="Proteomes" id="UP001172702"/>
    </source>
</evidence>
<dbReference type="Proteomes" id="UP001172702">
    <property type="component" value="Unassembled WGS sequence"/>
</dbReference>
<dbReference type="PANTHER" id="PTHR36302">
    <property type="entry name" value="BLR7088 PROTEIN"/>
    <property type="match status" value="1"/>
</dbReference>
<proteinExistence type="predicted"/>